<dbReference type="Gene3D" id="3.40.50.2300">
    <property type="match status" value="2"/>
</dbReference>
<keyword evidence="4" id="KW-0804">Transcription</keyword>
<dbReference type="PANTHER" id="PTHR30146:SF45">
    <property type="entry name" value="CATABOLITE REPRESSOR_ACTIVATOR"/>
    <property type="match status" value="1"/>
</dbReference>
<feature type="domain" description="HTH lacI-type" evidence="6">
    <location>
        <begin position="12"/>
        <end position="69"/>
    </location>
</feature>
<evidence type="ECO:0000256" key="5">
    <source>
        <dbReference type="SAM" id="MobiDB-lite"/>
    </source>
</evidence>
<dbReference type="InterPro" id="IPR028082">
    <property type="entry name" value="Peripla_BP_I"/>
</dbReference>
<accession>A0ABR9XAX5</accession>
<dbReference type="EMBL" id="JADFFK010000048">
    <property type="protein sequence ID" value="MBE9640779.1"/>
    <property type="molecule type" value="Genomic_DNA"/>
</dbReference>
<evidence type="ECO:0000259" key="6">
    <source>
        <dbReference type="PROSITE" id="PS50932"/>
    </source>
</evidence>
<dbReference type="InterPro" id="IPR000843">
    <property type="entry name" value="HTH_LacI"/>
</dbReference>
<dbReference type="Pfam" id="PF13407">
    <property type="entry name" value="Peripla_BP_4"/>
    <property type="match status" value="1"/>
</dbReference>
<keyword evidence="2" id="KW-0805">Transcription regulation</keyword>
<evidence type="ECO:0000313" key="8">
    <source>
        <dbReference type="Proteomes" id="UP000607796"/>
    </source>
</evidence>
<dbReference type="Proteomes" id="UP000607796">
    <property type="component" value="Unassembled WGS sequence"/>
</dbReference>
<protein>
    <submittedName>
        <fullName evidence="7">LacI family DNA-binding transcriptional regulator</fullName>
    </submittedName>
</protein>
<dbReference type="GO" id="GO:0003677">
    <property type="term" value="F:DNA binding"/>
    <property type="evidence" value="ECO:0007669"/>
    <property type="project" value="UniProtKB-KW"/>
</dbReference>
<dbReference type="SUPFAM" id="SSF47413">
    <property type="entry name" value="lambda repressor-like DNA-binding domains"/>
    <property type="match status" value="1"/>
</dbReference>
<dbReference type="Pfam" id="PF00356">
    <property type="entry name" value="LacI"/>
    <property type="match status" value="1"/>
</dbReference>
<dbReference type="Gene3D" id="1.10.260.40">
    <property type="entry name" value="lambda repressor-like DNA-binding domains"/>
    <property type="match status" value="1"/>
</dbReference>
<gene>
    <name evidence="7" type="ORF">IQ782_28440</name>
</gene>
<organism evidence="7 8">
    <name type="scientific">Salipiger mangrovisoli</name>
    <dbReference type="NCBI Taxonomy" id="2865933"/>
    <lineage>
        <taxon>Bacteria</taxon>
        <taxon>Pseudomonadati</taxon>
        <taxon>Pseudomonadota</taxon>
        <taxon>Alphaproteobacteria</taxon>
        <taxon>Rhodobacterales</taxon>
        <taxon>Roseobacteraceae</taxon>
        <taxon>Salipiger</taxon>
    </lineage>
</organism>
<dbReference type="SUPFAM" id="SSF53822">
    <property type="entry name" value="Periplasmic binding protein-like I"/>
    <property type="match status" value="1"/>
</dbReference>
<dbReference type="InterPro" id="IPR010982">
    <property type="entry name" value="Lambda_DNA-bd_dom_sf"/>
</dbReference>
<dbReference type="PANTHER" id="PTHR30146">
    <property type="entry name" value="LACI-RELATED TRANSCRIPTIONAL REPRESSOR"/>
    <property type="match status" value="1"/>
</dbReference>
<feature type="region of interest" description="Disordered" evidence="5">
    <location>
        <begin position="338"/>
        <end position="360"/>
    </location>
</feature>
<evidence type="ECO:0000256" key="1">
    <source>
        <dbReference type="ARBA" id="ARBA00022491"/>
    </source>
</evidence>
<dbReference type="PROSITE" id="PS50932">
    <property type="entry name" value="HTH_LACI_2"/>
    <property type="match status" value="1"/>
</dbReference>
<sequence length="360" mass="38811">MTAGDGISSRRTTIYDLARIVGTSPTAVSSVLNGSWKKRRISQKLADRVLSAAEENGYALNIQASVLRREKSNIVGMIIPKYDNRFFGAIAERFEEAARAEGLFPVITCTQRDPDLEVEAARGLLSYQVDCLVACGATNPDHIAELCAANGVATINLDLPGGRAPSIISDSYSGALDLTNVILDACERDLGSRAPLVFIGGRLDDHNTKERRRGFLDAHAARGIEVPEGNVLMPGYAPEKARAVLERMPAQARGIFVNSTITLEGVVQWMQSLPPAEAAAMRYGSFDYDPFGALLPQNVGMVEQDVPSLIAALVARMSDLPNAPIDVTKVPCILRLPQITPPHGAPSHSNRGMPNDHMRS</sequence>
<keyword evidence="8" id="KW-1185">Reference proteome</keyword>
<keyword evidence="1" id="KW-0678">Repressor</keyword>
<dbReference type="InterPro" id="IPR025997">
    <property type="entry name" value="SBP_2_dom"/>
</dbReference>
<comment type="caution">
    <text evidence="7">The sequence shown here is derived from an EMBL/GenBank/DDBJ whole genome shotgun (WGS) entry which is preliminary data.</text>
</comment>
<name>A0ABR9XAX5_9RHOB</name>
<keyword evidence="3 7" id="KW-0238">DNA-binding</keyword>
<dbReference type="SMART" id="SM00354">
    <property type="entry name" value="HTH_LACI"/>
    <property type="match status" value="1"/>
</dbReference>
<dbReference type="RefSeq" id="WP_194138041.1">
    <property type="nucleotide sequence ID" value="NZ_JADFFK010000048.1"/>
</dbReference>
<reference evidence="7 8" key="1">
    <citation type="journal article" date="2021" name="Int. J. Syst. Evol. Microbiol.">
        <title>Salipiger mangrovisoli sp. nov., isolated from mangrove soil and the proposal for the reclassification of Paraphaeobacter pallidus as Salipiger pallidus comb. nov.</title>
        <authorList>
            <person name="Du J."/>
            <person name="Liu Y."/>
            <person name="Pei T."/>
            <person name="Deng M.R."/>
            <person name="Zhu H."/>
        </authorList>
    </citation>
    <scope>NUCLEOTIDE SEQUENCE [LARGE SCALE GENOMIC DNA]</scope>
    <source>
        <strain evidence="7 8">6D45A</strain>
    </source>
</reference>
<evidence type="ECO:0000256" key="3">
    <source>
        <dbReference type="ARBA" id="ARBA00023125"/>
    </source>
</evidence>
<evidence type="ECO:0000256" key="4">
    <source>
        <dbReference type="ARBA" id="ARBA00023163"/>
    </source>
</evidence>
<proteinExistence type="predicted"/>
<evidence type="ECO:0000313" key="7">
    <source>
        <dbReference type="EMBL" id="MBE9640779.1"/>
    </source>
</evidence>
<evidence type="ECO:0000256" key="2">
    <source>
        <dbReference type="ARBA" id="ARBA00023015"/>
    </source>
</evidence>